<gene>
    <name evidence="1" type="ORF">NCCP691_25340</name>
</gene>
<accession>A0ABQ4Q6T5</accession>
<dbReference type="EMBL" id="BPMK01000010">
    <property type="protein sequence ID" value="GIZ52520.1"/>
    <property type="molecule type" value="Genomic_DNA"/>
</dbReference>
<evidence type="ECO:0008006" key="3">
    <source>
        <dbReference type="Google" id="ProtNLM"/>
    </source>
</evidence>
<proteinExistence type="predicted"/>
<dbReference type="SUPFAM" id="SSF53756">
    <property type="entry name" value="UDP-Glycosyltransferase/glycogen phosphorylase"/>
    <property type="match status" value="1"/>
</dbReference>
<keyword evidence="2" id="KW-1185">Reference proteome</keyword>
<dbReference type="Proteomes" id="UP000887222">
    <property type="component" value="Unassembled WGS sequence"/>
</dbReference>
<organism evidence="1 2">
    <name type="scientific">Noviherbaspirillum aridicola</name>
    <dbReference type="NCBI Taxonomy" id="2849687"/>
    <lineage>
        <taxon>Bacteria</taxon>
        <taxon>Pseudomonadati</taxon>
        <taxon>Pseudomonadota</taxon>
        <taxon>Betaproteobacteria</taxon>
        <taxon>Burkholderiales</taxon>
        <taxon>Oxalobacteraceae</taxon>
        <taxon>Noviherbaspirillum</taxon>
    </lineage>
</organism>
<comment type="caution">
    <text evidence="1">The sequence shown here is derived from an EMBL/GenBank/DDBJ whole genome shotgun (WGS) entry which is preliminary data.</text>
</comment>
<sequence length="156" mass="17185">MTGSEENVGKKRILAVASGGGHWVQLLRMRPAFDGCEVSYVTTNSDYAREVDGPLYAVADANLWEKIKLLKMFAQVAWVVLRVRPDVVISTGAAPGFAALLFGRMIGAKTIWVDSIANSEALSNSGRKAKRIAHVWLTQWQHLESENGPRFWGSVL</sequence>
<reference evidence="1 2" key="1">
    <citation type="journal article" date="2022" name="Int. J. Syst. Evol. Microbiol.">
        <title>Noviherbaspirillum aridicola sp. nov., isolated from an arid soil in Pakistan.</title>
        <authorList>
            <person name="Khan I.U."/>
            <person name="Saqib M."/>
            <person name="Amin A."/>
            <person name="Hussain F."/>
            <person name="Li L."/>
            <person name="Liu Y.H."/>
            <person name="Fang B.Z."/>
            <person name="Ahmed I."/>
            <person name="Li W.J."/>
        </authorList>
    </citation>
    <scope>NUCLEOTIDE SEQUENCE [LARGE SCALE GENOMIC DNA]</scope>
    <source>
        <strain evidence="1 2">NCCP-691</strain>
    </source>
</reference>
<dbReference type="Gene3D" id="3.40.50.2000">
    <property type="entry name" value="Glycogen Phosphorylase B"/>
    <property type="match status" value="1"/>
</dbReference>
<evidence type="ECO:0000313" key="2">
    <source>
        <dbReference type="Proteomes" id="UP000887222"/>
    </source>
</evidence>
<protein>
    <recommendedName>
        <fullName evidence="3">Oligosaccharide biosynthesis protein Alg14</fullName>
    </recommendedName>
</protein>
<evidence type="ECO:0000313" key="1">
    <source>
        <dbReference type="EMBL" id="GIZ52520.1"/>
    </source>
</evidence>
<name>A0ABQ4Q6T5_9BURK</name>